<dbReference type="KEGG" id="gog:C1280_08870"/>
<dbReference type="RefSeq" id="WP_010037339.1">
    <property type="nucleotide sequence ID" value="NZ_CP025958.1"/>
</dbReference>
<reference evidence="2 3" key="1">
    <citation type="submission" date="2018-01" db="EMBL/GenBank/DDBJ databases">
        <title>G. obscuriglobus.</title>
        <authorList>
            <person name="Franke J."/>
            <person name="Blomberg W."/>
            <person name="Selmecki A."/>
        </authorList>
    </citation>
    <scope>NUCLEOTIDE SEQUENCE [LARGE SCALE GENOMIC DNA]</scope>
    <source>
        <strain evidence="2 3">DSM 5831</strain>
    </source>
</reference>
<evidence type="ECO:0000256" key="1">
    <source>
        <dbReference type="SAM" id="SignalP"/>
    </source>
</evidence>
<dbReference type="EMBL" id="CP025958">
    <property type="protein sequence ID" value="AWM37124.1"/>
    <property type="molecule type" value="Genomic_DNA"/>
</dbReference>
<dbReference type="OrthoDB" id="285838at2"/>
<dbReference type="AlphaFoldDB" id="A0A2Z3H651"/>
<dbReference type="Proteomes" id="UP000245802">
    <property type="component" value="Chromosome"/>
</dbReference>
<proteinExistence type="predicted"/>
<feature type="signal peptide" evidence="1">
    <location>
        <begin position="1"/>
        <end position="24"/>
    </location>
</feature>
<name>A0A2Z3H651_9BACT</name>
<sequence>MVRKLAFRKLLLALIAAVALTANSGCLLNQYSSDPNVRMQQLLYQSEDLRQIQNEWRRFWFNDQPSHLTPERIHGGIY</sequence>
<keyword evidence="3" id="KW-1185">Reference proteome</keyword>
<protein>
    <submittedName>
        <fullName evidence="2">Uncharacterized protein</fullName>
    </submittedName>
</protein>
<feature type="chain" id="PRO_5016258326" evidence="1">
    <location>
        <begin position="25"/>
        <end position="78"/>
    </location>
</feature>
<organism evidence="2 3">
    <name type="scientific">Gemmata obscuriglobus</name>
    <dbReference type="NCBI Taxonomy" id="114"/>
    <lineage>
        <taxon>Bacteria</taxon>
        <taxon>Pseudomonadati</taxon>
        <taxon>Planctomycetota</taxon>
        <taxon>Planctomycetia</taxon>
        <taxon>Gemmatales</taxon>
        <taxon>Gemmataceae</taxon>
        <taxon>Gemmata</taxon>
    </lineage>
</organism>
<accession>A0A2Z3H651</accession>
<evidence type="ECO:0000313" key="3">
    <source>
        <dbReference type="Proteomes" id="UP000245802"/>
    </source>
</evidence>
<keyword evidence="1" id="KW-0732">Signal</keyword>
<gene>
    <name evidence="2" type="ORF">C1280_08870</name>
</gene>
<evidence type="ECO:0000313" key="2">
    <source>
        <dbReference type="EMBL" id="AWM37124.1"/>
    </source>
</evidence>